<evidence type="ECO:0000313" key="2">
    <source>
        <dbReference type="EMBL" id="PLW21415.1"/>
    </source>
</evidence>
<accession>A0A2N5T7F8</accession>
<gene>
    <name evidence="3" type="ORF">PCANC_02511</name>
    <name evidence="2" type="ORF">PCANC_03806</name>
</gene>
<name>A0A2N5T7F8_9BASI</name>
<keyword evidence="4" id="KW-1185">Reference proteome</keyword>
<dbReference type="EMBL" id="PGCJ01000784">
    <property type="protein sequence ID" value="PLW21415.1"/>
    <property type="molecule type" value="Genomic_DNA"/>
</dbReference>
<evidence type="ECO:0000256" key="1">
    <source>
        <dbReference type="SAM" id="MobiDB-lite"/>
    </source>
</evidence>
<dbReference type="Proteomes" id="UP000235388">
    <property type="component" value="Unassembled WGS sequence"/>
</dbReference>
<organism evidence="2 4">
    <name type="scientific">Puccinia coronata f. sp. avenae</name>
    <dbReference type="NCBI Taxonomy" id="200324"/>
    <lineage>
        <taxon>Eukaryota</taxon>
        <taxon>Fungi</taxon>
        <taxon>Dikarya</taxon>
        <taxon>Basidiomycota</taxon>
        <taxon>Pucciniomycotina</taxon>
        <taxon>Pucciniomycetes</taxon>
        <taxon>Pucciniales</taxon>
        <taxon>Pucciniaceae</taxon>
        <taxon>Puccinia</taxon>
    </lineage>
</organism>
<evidence type="ECO:0000313" key="3">
    <source>
        <dbReference type="EMBL" id="PLW55100.1"/>
    </source>
</evidence>
<sequence length="80" mass="8941">MKLLAHFVHPTSCGDIFGPDHDHTGTQESAPPARRRSVQFVSALRKATERSVQASNHPMQTQLSLTNVPKKTFFEVVEQL</sequence>
<proteinExistence type="predicted"/>
<dbReference type="EMBL" id="PGCJ01000037">
    <property type="protein sequence ID" value="PLW55100.1"/>
    <property type="molecule type" value="Genomic_DNA"/>
</dbReference>
<reference evidence="2 4" key="1">
    <citation type="submission" date="2017-11" db="EMBL/GenBank/DDBJ databases">
        <title>De novo assembly and phasing of dikaryotic genomes from two isolates of Puccinia coronata f. sp. avenae, the causal agent of oat crown rust.</title>
        <authorList>
            <person name="Miller M.E."/>
            <person name="Zhang Y."/>
            <person name="Omidvar V."/>
            <person name="Sperschneider J."/>
            <person name="Schwessinger B."/>
            <person name="Raley C."/>
            <person name="Palmer J.M."/>
            <person name="Garnica D."/>
            <person name="Upadhyaya N."/>
            <person name="Rathjen J."/>
            <person name="Taylor J.M."/>
            <person name="Park R.F."/>
            <person name="Dodds P.N."/>
            <person name="Hirsch C.D."/>
            <person name="Kianian S.F."/>
            <person name="Figueroa M."/>
        </authorList>
    </citation>
    <scope>NUCLEOTIDE SEQUENCE [LARGE SCALE GENOMIC DNA]</scope>
    <source>
        <strain evidence="2">12NC29</strain>
    </source>
</reference>
<comment type="caution">
    <text evidence="2">The sequence shown here is derived from an EMBL/GenBank/DDBJ whole genome shotgun (WGS) entry which is preliminary data.</text>
</comment>
<dbReference type="AlphaFoldDB" id="A0A2N5T7F8"/>
<feature type="region of interest" description="Disordered" evidence="1">
    <location>
        <begin position="14"/>
        <end position="36"/>
    </location>
</feature>
<evidence type="ECO:0000313" key="4">
    <source>
        <dbReference type="Proteomes" id="UP000235388"/>
    </source>
</evidence>
<protein>
    <submittedName>
        <fullName evidence="2">Uncharacterized protein</fullName>
    </submittedName>
</protein>